<dbReference type="PANTHER" id="PTHR11360:SF130">
    <property type="entry name" value="MAJOR FACILITATOR SUPERFAMILY (MFS) PROFILE DOMAIN-CONTAINING PROTEIN-RELATED"/>
    <property type="match status" value="1"/>
</dbReference>
<dbReference type="GO" id="GO:0022857">
    <property type="term" value="F:transmembrane transporter activity"/>
    <property type="evidence" value="ECO:0007669"/>
    <property type="project" value="InterPro"/>
</dbReference>
<feature type="transmembrane region" description="Helical" evidence="4">
    <location>
        <begin position="258"/>
        <end position="278"/>
    </location>
</feature>
<feature type="transmembrane region" description="Helical" evidence="4">
    <location>
        <begin position="227"/>
        <end position="246"/>
    </location>
</feature>
<evidence type="ECO:0000256" key="2">
    <source>
        <dbReference type="ARBA" id="ARBA00006727"/>
    </source>
</evidence>
<name>A0A9P4TT36_9PEZI</name>
<feature type="transmembrane region" description="Helical" evidence="4">
    <location>
        <begin position="140"/>
        <end position="159"/>
    </location>
</feature>
<reference evidence="5" key="1">
    <citation type="journal article" date="2020" name="Stud. Mycol.">
        <title>101 Dothideomycetes genomes: a test case for predicting lifestyles and emergence of pathogens.</title>
        <authorList>
            <person name="Haridas S."/>
            <person name="Albert R."/>
            <person name="Binder M."/>
            <person name="Bloem J."/>
            <person name="Labutti K."/>
            <person name="Salamov A."/>
            <person name="Andreopoulos B."/>
            <person name="Baker S."/>
            <person name="Barry K."/>
            <person name="Bills G."/>
            <person name="Bluhm B."/>
            <person name="Cannon C."/>
            <person name="Castanera R."/>
            <person name="Culley D."/>
            <person name="Daum C."/>
            <person name="Ezra D."/>
            <person name="Gonzalez J."/>
            <person name="Henrissat B."/>
            <person name="Kuo A."/>
            <person name="Liang C."/>
            <person name="Lipzen A."/>
            <person name="Lutzoni F."/>
            <person name="Magnuson J."/>
            <person name="Mondo S."/>
            <person name="Nolan M."/>
            <person name="Ohm R."/>
            <person name="Pangilinan J."/>
            <person name="Park H.-J."/>
            <person name="Ramirez L."/>
            <person name="Alfaro M."/>
            <person name="Sun H."/>
            <person name="Tritt A."/>
            <person name="Yoshinaga Y."/>
            <person name="Zwiers L.-H."/>
            <person name="Turgeon B."/>
            <person name="Goodwin S."/>
            <person name="Spatafora J."/>
            <person name="Crous P."/>
            <person name="Grigoriev I."/>
        </authorList>
    </citation>
    <scope>NUCLEOTIDE SEQUENCE</scope>
    <source>
        <strain evidence="5">CBS 130266</strain>
    </source>
</reference>
<feature type="transmembrane region" description="Helical" evidence="4">
    <location>
        <begin position="366"/>
        <end position="386"/>
    </location>
</feature>
<keyword evidence="4" id="KW-0812">Transmembrane</keyword>
<keyword evidence="4" id="KW-0472">Membrane</keyword>
<feature type="transmembrane region" description="Helical" evidence="4">
    <location>
        <begin position="392"/>
        <end position="417"/>
    </location>
</feature>
<feature type="transmembrane region" description="Helical" evidence="4">
    <location>
        <begin position="334"/>
        <end position="354"/>
    </location>
</feature>
<evidence type="ECO:0000313" key="6">
    <source>
        <dbReference type="Proteomes" id="UP000800235"/>
    </source>
</evidence>
<dbReference type="Proteomes" id="UP000800235">
    <property type="component" value="Unassembled WGS sequence"/>
</dbReference>
<dbReference type="Gene3D" id="1.20.1250.20">
    <property type="entry name" value="MFS general substrate transporter like domains"/>
    <property type="match status" value="1"/>
</dbReference>
<evidence type="ECO:0000256" key="3">
    <source>
        <dbReference type="SAM" id="MobiDB-lite"/>
    </source>
</evidence>
<dbReference type="GO" id="GO:0016020">
    <property type="term" value="C:membrane"/>
    <property type="evidence" value="ECO:0007669"/>
    <property type="project" value="UniProtKB-SubCell"/>
</dbReference>
<evidence type="ECO:0000313" key="5">
    <source>
        <dbReference type="EMBL" id="KAF2419015.1"/>
    </source>
</evidence>
<keyword evidence="6" id="KW-1185">Reference proteome</keyword>
<evidence type="ECO:0000256" key="1">
    <source>
        <dbReference type="ARBA" id="ARBA00004141"/>
    </source>
</evidence>
<organism evidence="5 6">
    <name type="scientific">Tothia fuscella</name>
    <dbReference type="NCBI Taxonomy" id="1048955"/>
    <lineage>
        <taxon>Eukaryota</taxon>
        <taxon>Fungi</taxon>
        <taxon>Dikarya</taxon>
        <taxon>Ascomycota</taxon>
        <taxon>Pezizomycotina</taxon>
        <taxon>Dothideomycetes</taxon>
        <taxon>Pleosporomycetidae</taxon>
        <taxon>Venturiales</taxon>
        <taxon>Cylindrosympodiaceae</taxon>
        <taxon>Tothia</taxon>
    </lineage>
</organism>
<dbReference type="InterPro" id="IPR050327">
    <property type="entry name" value="Proton-linked_MCT"/>
</dbReference>
<gene>
    <name evidence="5" type="ORF">EJ08DRAFT_598987</name>
</gene>
<comment type="caution">
    <text evidence="5">The sequence shown here is derived from an EMBL/GenBank/DDBJ whole genome shotgun (WGS) entry which is preliminary data.</text>
</comment>
<sequence length="491" mass="53153">MREKPVERFSIPDPTHDSITDIEKQGNKIKDDEDRLSTTSTRSDHDNDNEEDNADNIRITPVSLSRTKSRASTILQRVTSRLTTHSIVGPGPPPDGGLQAWTQVFCAWLVIMNTWGFVNSFGAFQTYYTVILPHITPSTISWIGSAQAFLMFFLGAFSGRALDAGYFLPTVIVGIVFQLVGIFTMSLATKYWHLFLTQGVLTGIGGGIFFCPVMGLLSTYFLKKRGLALGMATTGNSIGGIIYPVIVRQLLPKIGFPWTVRVLGFFNMAALVLVVVLMKPRLPPRKIGPIIEWSAIRDIPYVLFVLGTCSLMSAVYFAFYYIASYARDTLGLSYSSSVNLVIVLNGVGLPARVLPGYIADTHTGAFNLLVPILCFNVLLLFLWLSVFSIGSFYAWTVCYGIAAGGFQGLFPTVVTSLSDDMSRAGTRLGMAFTVIAFAALVGGPIGGAIVGGNGSGYSGAIVWAACSTAGGMVLIAGARVWKYGWVVRKKC</sequence>
<dbReference type="OrthoDB" id="6499973at2759"/>
<feature type="transmembrane region" description="Helical" evidence="4">
    <location>
        <begin position="299"/>
        <end position="322"/>
    </location>
</feature>
<feature type="transmembrane region" description="Helical" evidence="4">
    <location>
        <begin position="105"/>
        <end position="128"/>
    </location>
</feature>
<feature type="transmembrane region" description="Helical" evidence="4">
    <location>
        <begin position="200"/>
        <end position="222"/>
    </location>
</feature>
<feature type="compositionally biased region" description="Basic and acidic residues" evidence="3">
    <location>
        <begin position="14"/>
        <end position="46"/>
    </location>
</feature>
<dbReference type="SUPFAM" id="SSF103473">
    <property type="entry name" value="MFS general substrate transporter"/>
    <property type="match status" value="1"/>
</dbReference>
<comment type="similarity">
    <text evidence="2">Belongs to the major facilitator superfamily. Monocarboxylate porter (TC 2.A.1.13) family.</text>
</comment>
<accession>A0A9P4TT36</accession>
<protein>
    <submittedName>
        <fullName evidence="5">MFS general substrate transporter</fullName>
    </submittedName>
</protein>
<keyword evidence="4" id="KW-1133">Transmembrane helix</keyword>
<feature type="region of interest" description="Disordered" evidence="3">
    <location>
        <begin position="1"/>
        <end position="58"/>
    </location>
</feature>
<dbReference type="PANTHER" id="PTHR11360">
    <property type="entry name" value="MONOCARBOXYLATE TRANSPORTER"/>
    <property type="match status" value="1"/>
</dbReference>
<dbReference type="InterPro" id="IPR011701">
    <property type="entry name" value="MFS"/>
</dbReference>
<feature type="transmembrane region" description="Helical" evidence="4">
    <location>
        <begin position="429"/>
        <end position="449"/>
    </location>
</feature>
<proteinExistence type="inferred from homology"/>
<dbReference type="AlphaFoldDB" id="A0A9P4TT36"/>
<feature type="transmembrane region" description="Helical" evidence="4">
    <location>
        <begin position="461"/>
        <end position="481"/>
    </location>
</feature>
<dbReference type="EMBL" id="MU007120">
    <property type="protein sequence ID" value="KAF2419015.1"/>
    <property type="molecule type" value="Genomic_DNA"/>
</dbReference>
<comment type="subcellular location">
    <subcellularLocation>
        <location evidence="1">Membrane</location>
        <topology evidence="1">Multi-pass membrane protein</topology>
    </subcellularLocation>
</comment>
<dbReference type="InterPro" id="IPR036259">
    <property type="entry name" value="MFS_trans_sf"/>
</dbReference>
<dbReference type="Pfam" id="PF07690">
    <property type="entry name" value="MFS_1"/>
    <property type="match status" value="1"/>
</dbReference>
<evidence type="ECO:0000256" key="4">
    <source>
        <dbReference type="SAM" id="Phobius"/>
    </source>
</evidence>
<feature type="transmembrane region" description="Helical" evidence="4">
    <location>
        <begin position="166"/>
        <end position="188"/>
    </location>
</feature>